<dbReference type="PROSITE" id="PS00767">
    <property type="entry name" value="THF_DHG_CYH_2"/>
    <property type="match status" value="1"/>
</dbReference>
<keyword evidence="5 12" id="KW-0658">Purine biosynthesis</keyword>
<dbReference type="EC" id="3.5.4.9" evidence="12"/>
<dbReference type="GO" id="GO:0000105">
    <property type="term" value="P:L-histidine biosynthetic process"/>
    <property type="evidence" value="ECO:0007669"/>
    <property type="project" value="UniProtKB-KW"/>
</dbReference>
<comment type="catalytic activity">
    <reaction evidence="12">
        <text>(6R)-5,10-methylene-5,6,7,8-tetrahydrofolate + NADP(+) = (6R)-5,10-methenyltetrahydrofolate + NADPH</text>
        <dbReference type="Rhea" id="RHEA:22812"/>
        <dbReference type="ChEBI" id="CHEBI:15636"/>
        <dbReference type="ChEBI" id="CHEBI:57455"/>
        <dbReference type="ChEBI" id="CHEBI:57783"/>
        <dbReference type="ChEBI" id="CHEBI:58349"/>
        <dbReference type="EC" id="1.5.1.5"/>
    </reaction>
</comment>
<evidence type="ECO:0000256" key="6">
    <source>
        <dbReference type="ARBA" id="ARBA00022801"/>
    </source>
</evidence>
<dbReference type="PANTHER" id="PTHR48099">
    <property type="entry name" value="C-1-TETRAHYDROFOLATE SYNTHASE, CYTOPLASMIC-RELATED"/>
    <property type="match status" value="1"/>
</dbReference>
<organism evidence="15 16">
    <name type="scientific">Flexistipes sinusarabici</name>
    <dbReference type="NCBI Taxonomy" id="2352"/>
    <lineage>
        <taxon>Bacteria</taxon>
        <taxon>Pseudomonadati</taxon>
        <taxon>Deferribacterota</taxon>
        <taxon>Deferribacteres</taxon>
        <taxon>Deferribacterales</taxon>
        <taxon>Flexistipitaceae</taxon>
        <taxon>Flexistipes</taxon>
    </lineage>
</organism>
<comment type="catalytic activity">
    <reaction evidence="12">
        <text>(6R)-5,10-methenyltetrahydrofolate + H2O = (6R)-10-formyltetrahydrofolate + H(+)</text>
        <dbReference type="Rhea" id="RHEA:23700"/>
        <dbReference type="ChEBI" id="CHEBI:15377"/>
        <dbReference type="ChEBI" id="CHEBI:15378"/>
        <dbReference type="ChEBI" id="CHEBI:57455"/>
        <dbReference type="ChEBI" id="CHEBI:195366"/>
        <dbReference type="EC" id="3.5.4.9"/>
    </reaction>
</comment>
<dbReference type="PANTHER" id="PTHR48099:SF5">
    <property type="entry name" value="C-1-TETRAHYDROFOLATE SYNTHASE, CYTOPLASMIC"/>
    <property type="match status" value="1"/>
</dbReference>
<dbReference type="CDD" id="cd01080">
    <property type="entry name" value="NAD_bind_m-THF_DH_Cyclohyd"/>
    <property type="match status" value="1"/>
</dbReference>
<evidence type="ECO:0000256" key="2">
    <source>
        <dbReference type="ARBA" id="ARBA00011738"/>
    </source>
</evidence>
<proteinExistence type="inferred from homology"/>
<evidence type="ECO:0000256" key="12">
    <source>
        <dbReference type="HAMAP-Rule" id="MF_01576"/>
    </source>
</evidence>
<dbReference type="SUPFAM" id="SSF51735">
    <property type="entry name" value="NAD(P)-binding Rossmann-fold domains"/>
    <property type="match status" value="1"/>
</dbReference>
<comment type="subunit">
    <text evidence="2 12">Homodimer.</text>
</comment>
<dbReference type="Pfam" id="PF00763">
    <property type="entry name" value="THF_DHG_CYH"/>
    <property type="match status" value="1"/>
</dbReference>
<gene>
    <name evidence="12" type="primary">folD</name>
    <name evidence="15" type="ORF">DHM44_03205</name>
</gene>
<evidence type="ECO:0000313" key="15">
    <source>
        <dbReference type="EMBL" id="HCW92670.1"/>
    </source>
</evidence>
<dbReference type="GO" id="GO:0004477">
    <property type="term" value="F:methenyltetrahydrofolate cyclohydrolase activity"/>
    <property type="evidence" value="ECO:0007669"/>
    <property type="project" value="UniProtKB-UniRule"/>
</dbReference>
<feature type="domain" description="Tetrahydrofolate dehydrogenase/cyclohydrolase NAD(P)-binding" evidence="14">
    <location>
        <begin position="139"/>
        <end position="279"/>
    </location>
</feature>
<evidence type="ECO:0000256" key="4">
    <source>
        <dbReference type="ARBA" id="ARBA00022605"/>
    </source>
</evidence>
<dbReference type="EMBL" id="DPPF01000066">
    <property type="protein sequence ID" value="HCW92670.1"/>
    <property type="molecule type" value="Genomic_DNA"/>
</dbReference>
<dbReference type="Pfam" id="PF02882">
    <property type="entry name" value="THF_DHG_CYH_C"/>
    <property type="match status" value="1"/>
</dbReference>
<evidence type="ECO:0000256" key="10">
    <source>
        <dbReference type="ARBA" id="ARBA00023167"/>
    </source>
</evidence>
<dbReference type="NCBIfam" id="NF010783">
    <property type="entry name" value="PRK14186.1"/>
    <property type="match status" value="1"/>
</dbReference>
<dbReference type="NCBIfam" id="NF008058">
    <property type="entry name" value="PRK10792.1"/>
    <property type="match status" value="1"/>
</dbReference>
<evidence type="ECO:0000259" key="13">
    <source>
        <dbReference type="Pfam" id="PF00763"/>
    </source>
</evidence>
<dbReference type="Gene3D" id="3.40.50.10860">
    <property type="entry name" value="Leucine Dehydrogenase, chain A, domain 1"/>
    <property type="match status" value="1"/>
</dbReference>
<evidence type="ECO:0000256" key="3">
    <source>
        <dbReference type="ARBA" id="ARBA00022563"/>
    </source>
</evidence>
<reference evidence="15 16" key="1">
    <citation type="journal article" date="2018" name="Nat. Biotechnol.">
        <title>A standardized bacterial taxonomy based on genome phylogeny substantially revises the tree of life.</title>
        <authorList>
            <person name="Parks D.H."/>
            <person name="Chuvochina M."/>
            <person name="Waite D.W."/>
            <person name="Rinke C."/>
            <person name="Skarshewski A."/>
            <person name="Chaumeil P.A."/>
            <person name="Hugenholtz P."/>
        </authorList>
    </citation>
    <scope>NUCLEOTIDE SEQUENCE [LARGE SCALE GENOMIC DNA]</scope>
    <source>
        <strain evidence="15">UBA8672</strain>
    </source>
</reference>
<evidence type="ECO:0000259" key="14">
    <source>
        <dbReference type="Pfam" id="PF02882"/>
    </source>
</evidence>
<comment type="function">
    <text evidence="12">Catalyzes the oxidation of 5,10-methylenetetrahydrofolate to 5,10-methenyltetrahydrofolate and then the hydrolysis of 5,10-methenyltetrahydrofolate to 10-formyltetrahydrofolate.</text>
</comment>
<dbReference type="InterPro" id="IPR020631">
    <property type="entry name" value="THF_DH/CycHdrlase_NAD-bd_dom"/>
</dbReference>
<dbReference type="InterPro" id="IPR020630">
    <property type="entry name" value="THF_DH/CycHdrlase_cat_dom"/>
</dbReference>
<accession>A0A3D5QAJ0</accession>
<dbReference type="GO" id="GO:0009086">
    <property type="term" value="P:methionine biosynthetic process"/>
    <property type="evidence" value="ECO:0007669"/>
    <property type="project" value="UniProtKB-KW"/>
</dbReference>
<evidence type="ECO:0000256" key="7">
    <source>
        <dbReference type="ARBA" id="ARBA00022857"/>
    </source>
</evidence>
<evidence type="ECO:0000256" key="11">
    <source>
        <dbReference type="ARBA" id="ARBA00023268"/>
    </source>
</evidence>
<dbReference type="GO" id="GO:0035999">
    <property type="term" value="P:tetrahydrofolate interconversion"/>
    <property type="evidence" value="ECO:0007669"/>
    <property type="project" value="UniProtKB-UniRule"/>
</dbReference>
<dbReference type="UniPathway" id="UPA00193"/>
<dbReference type="InterPro" id="IPR000672">
    <property type="entry name" value="THF_DH/CycHdrlase"/>
</dbReference>
<dbReference type="GO" id="GO:0005829">
    <property type="term" value="C:cytosol"/>
    <property type="evidence" value="ECO:0007669"/>
    <property type="project" value="TreeGrafter"/>
</dbReference>
<comment type="pathway">
    <text evidence="1 12">One-carbon metabolism; tetrahydrofolate interconversion.</text>
</comment>
<comment type="caution">
    <text evidence="12">Lacks conserved residue(s) required for the propagation of feature annotation.</text>
</comment>
<keyword evidence="10 12" id="KW-0486">Methionine biosynthesis</keyword>
<keyword evidence="4 12" id="KW-0028">Amino-acid biosynthesis</keyword>
<keyword evidence="8 12" id="KW-0560">Oxidoreductase</keyword>
<dbReference type="FunFam" id="3.40.50.720:FF:000094">
    <property type="entry name" value="Bifunctional protein FolD"/>
    <property type="match status" value="1"/>
</dbReference>
<sequence length="283" mass="30888">MSKLLDGRALSNKFKDSFREQVPSLRKRFGRIPGIAVILVGEDYASNLYVGMKEKACLDVGFKSVVKRLDSSVTTKELLRLIEEYNNDESVDGILVQLPLPDHIDEENVLLAIDPAKDVDGFHPYNVGLLNIGSDTLFPCTPYGVIKILQEYDINPDGKHAVVVGASNIVGKPMASLLLRKNATVTICHIRTKNMCEITNQADILVAAAGKAHLITSEFVKDGAVVVDVGMNRLNGKIIGDVDFEGVRSKASYITPVPGGVGPMTITMLLYNTLKSFKIRMNA</sequence>
<dbReference type="SUPFAM" id="SSF53223">
    <property type="entry name" value="Aminoacid dehydrogenase-like, N-terminal domain"/>
    <property type="match status" value="1"/>
</dbReference>
<keyword evidence="7 12" id="KW-0521">NADP</keyword>
<protein>
    <recommendedName>
        <fullName evidence="12">Bifunctional protein FolD</fullName>
    </recommendedName>
    <domain>
        <recommendedName>
            <fullName evidence="12">Methylenetetrahydrofolate dehydrogenase</fullName>
            <ecNumber evidence="12">1.5.1.5</ecNumber>
        </recommendedName>
    </domain>
    <domain>
        <recommendedName>
            <fullName evidence="12">Methenyltetrahydrofolate cyclohydrolase</fullName>
            <ecNumber evidence="12">3.5.4.9</ecNumber>
        </recommendedName>
    </domain>
</protein>
<dbReference type="Gene3D" id="3.40.50.720">
    <property type="entry name" value="NAD(P)-binding Rossmann-like Domain"/>
    <property type="match status" value="1"/>
</dbReference>
<evidence type="ECO:0000256" key="5">
    <source>
        <dbReference type="ARBA" id="ARBA00022755"/>
    </source>
</evidence>
<dbReference type="InterPro" id="IPR020867">
    <property type="entry name" value="THF_DH/CycHdrlase_CS"/>
</dbReference>
<dbReference type="PRINTS" id="PR00085">
    <property type="entry name" value="THFDHDRGNASE"/>
</dbReference>
<dbReference type="GO" id="GO:0006164">
    <property type="term" value="P:purine nucleotide biosynthetic process"/>
    <property type="evidence" value="ECO:0007669"/>
    <property type="project" value="UniProtKB-KW"/>
</dbReference>
<comment type="caution">
    <text evidence="15">The sequence shown here is derived from an EMBL/GenBank/DDBJ whole genome shotgun (WGS) entry which is preliminary data.</text>
</comment>
<keyword evidence="11 12" id="KW-0511">Multifunctional enzyme</keyword>
<dbReference type="InterPro" id="IPR046346">
    <property type="entry name" value="Aminoacid_DH-like_N_sf"/>
</dbReference>
<dbReference type="HAMAP" id="MF_01576">
    <property type="entry name" value="THF_DHG_CYH"/>
    <property type="match status" value="1"/>
</dbReference>
<comment type="similarity">
    <text evidence="12">Belongs to the tetrahydrofolate dehydrogenase/cyclohydrolase family.</text>
</comment>
<dbReference type="AlphaFoldDB" id="A0A3D5QAJ0"/>
<dbReference type="PROSITE" id="PS00766">
    <property type="entry name" value="THF_DHG_CYH_1"/>
    <property type="match status" value="1"/>
</dbReference>
<evidence type="ECO:0000256" key="9">
    <source>
        <dbReference type="ARBA" id="ARBA00023102"/>
    </source>
</evidence>
<feature type="binding site" evidence="12">
    <location>
        <position position="190"/>
    </location>
    <ligand>
        <name>NADP(+)</name>
        <dbReference type="ChEBI" id="CHEBI:58349"/>
    </ligand>
</feature>
<dbReference type="FunFam" id="3.40.50.10860:FF:000005">
    <property type="entry name" value="C-1-tetrahydrofolate synthase, cytoplasmic, putative"/>
    <property type="match status" value="1"/>
</dbReference>
<feature type="binding site" evidence="12">
    <location>
        <begin position="165"/>
        <end position="167"/>
    </location>
    <ligand>
        <name>NADP(+)</name>
        <dbReference type="ChEBI" id="CHEBI:58349"/>
    </ligand>
</feature>
<feature type="domain" description="Tetrahydrofolate dehydrogenase/cyclohydrolase catalytic" evidence="13">
    <location>
        <begin position="5"/>
        <end position="120"/>
    </location>
</feature>
<name>A0A3D5QAJ0_FLESI</name>
<evidence type="ECO:0000256" key="1">
    <source>
        <dbReference type="ARBA" id="ARBA00004777"/>
    </source>
</evidence>
<dbReference type="GO" id="GO:0004488">
    <property type="term" value="F:methylenetetrahydrofolate dehydrogenase (NADP+) activity"/>
    <property type="evidence" value="ECO:0007669"/>
    <property type="project" value="UniProtKB-UniRule"/>
</dbReference>
<dbReference type="InterPro" id="IPR036291">
    <property type="entry name" value="NAD(P)-bd_dom_sf"/>
</dbReference>
<keyword evidence="9 12" id="KW-0368">Histidine biosynthesis</keyword>
<keyword evidence="6 12" id="KW-0378">Hydrolase</keyword>
<keyword evidence="3 12" id="KW-0554">One-carbon metabolism</keyword>
<dbReference type="Proteomes" id="UP000262325">
    <property type="component" value="Unassembled WGS sequence"/>
</dbReference>
<evidence type="ECO:0000313" key="16">
    <source>
        <dbReference type="Proteomes" id="UP000262325"/>
    </source>
</evidence>
<dbReference type="EC" id="1.5.1.5" evidence="12"/>
<evidence type="ECO:0000256" key="8">
    <source>
        <dbReference type="ARBA" id="ARBA00023002"/>
    </source>
</evidence>